<protein>
    <submittedName>
        <fullName evidence="1">Uncharacterized protein</fullName>
    </submittedName>
</protein>
<gene>
    <name evidence="1" type="ORF">CLIB1444_02S16226</name>
</gene>
<evidence type="ECO:0000313" key="2">
    <source>
        <dbReference type="Proteomes" id="UP001152531"/>
    </source>
</evidence>
<accession>A0ACA9Y4C8</accession>
<name>A0ACA9Y4C8_9ASCO</name>
<dbReference type="EMBL" id="CALSDN010000002">
    <property type="protein sequence ID" value="CAH6719775.1"/>
    <property type="molecule type" value="Genomic_DNA"/>
</dbReference>
<reference evidence="1" key="1">
    <citation type="submission" date="2022-06" db="EMBL/GenBank/DDBJ databases">
        <authorList>
            <person name="Legras J.-L."/>
            <person name="Devillers H."/>
            <person name="Grondin C."/>
        </authorList>
    </citation>
    <scope>NUCLEOTIDE SEQUENCE</scope>
    <source>
        <strain evidence="1">CLIB 1444</strain>
    </source>
</reference>
<organism evidence="1 2">
    <name type="scientific">[Candida] jaroonii</name>
    <dbReference type="NCBI Taxonomy" id="467808"/>
    <lineage>
        <taxon>Eukaryota</taxon>
        <taxon>Fungi</taxon>
        <taxon>Dikarya</taxon>
        <taxon>Ascomycota</taxon>
        <taxon>Saccharomycotina</taxon>
        <taxon>Pichiomycetes</taxon>
        <taxon>Debaryomycetaceae</taxon>
        <taxon>Yamadazyma</taxon>
    </lineage>
</organism>
<proteinExistence type="predicted"/>
<evidence type="ECO:0000313" key="1">
    <source>
        <dbReference type="EMBL" id="CAH6719775.1"/>
    </source>
</evidence>
<sequence>MTLLDCDFDEILDQFLNVDSTSVSEDFDVGPVLVKLLNERKYYEMLTVLPSMNKLVLASPNTRLILALMLFHLGRVHGGLRQLCIAIEIQPDLFERERLLNYLLRCFNCLKLNGDIIRREIREVRELRPILHSIEHHYEKLTDEPRVVEILSVEQQTSRFLEAGGILPEESLGRITLQNHKQVQRFNECLMSWKSNKSPIDPLKILIQCITAFCPLEIYQLDHKLVKSYIDWEISKYPEIDLTMTIKGLIKCLKGVCKTPNTFASIVNTVIKMKLALGFLAFLTEDYQDSSTYFIWLITFISTVQRKFPSYIDKTEYLTIQNKRTCCIFLTRCIEHGDILFEEDIFNLLASKLVNDDIITSVEFSNNRLSSFFISCGYVLERLSNSKAKVLDLDDITVKRWDKCLIGEMLRKYVLASTFTPSDDPLIIEIIDRVIWGLLLYGGIHLQTLWFFQNLRNYFLIENEFKPIFIHPQHNYHLLKRPHVYKNLQRILNEMYELSFQLTDVEKEDIWDLNNKEMFLIPTAFTCNDKIYLMDHFYDETFLCYKSENFSLDQSHISVKLKSTCKFSHKILNEQYDFSKSLIDLWVSNYTKFHSSLPFVAEGVL</sequence>
<comment type="caution">
    <text evidence="1">The sequence shown here is derived from an EMBL/GenBank/DDBJ whole genome shotgun (WGS) entry which is preliminary data.</text>
</comment>
<dbReference type="Proteomes" id="UP001152531">
    <property type="component" value="Unassembled WGS sequence"/>
</dbReference>
<keyword evidence="2" id="KW-1185">Reference proteome</keyword>